<dbReference type="Gene3D" id="3.20.20.10">
    <property type="entry name" value="Alanine racemase"/>
    <property type="match status" value="1"/>
</dbReference>
<evidence type="ECO:0000259" key="4">
    <source>
        <dbReference type="Pfam" id="PF01168"/>
    </source>
</evidence>
<evidence type="ECO:0000256" key="1">
    <source>
        <dbReference type="ARBA" id="ARBA00001933"/>
    </source>
</evidence>
<name>A0ABM6M1T7_9GAMM</name>
<sequence>MATPRLIIDLKKIEHNAKVLVSRLGHLDISVTGIIKVMQGSPIIARALMRSGVISIGDSHIQNIELMCRNNIPIQMSLIRSPMLSQIQRIILSGSISFNSEIIVIEALSKMACKLNLNHQIILMIELGDLREGILPKDVLTFIDKVLTLPNISLKGIATNLMCLNDCAPDDTKMSQLSSIADSIEKTFNIKLDIISGGNSANLNWALNNKSNIGKINNLRLGEAIFIGMNPLDNSLIKGLYQDAISLVAEVIESKVKPSVSSNNKKYQSILAIGNQDIDSNGVKCLSGYKILGATSDHLIIDSMNKLIPIGTELNFIINYTSLLKAMMSSLVEKVFI</sequence>
<evidence type="ECO:0000256" key="3">
    <source>
        <dbReference type="ARBA" id="ARBA00023235"/>
    </source>
</evidence>
<proteinExistence type="predicted"/>
<accession>A0ABM6M1T7</accession>
<feature type="domain" description="Alanine racemase N-terminal" evidence="4">
    <location>
        <begin position="8"/>
        <end position="227"/>
    </location>
</feature>
<dbReference type="RefSeq" id="WP_088773387.1">
    <property type="nucleotide sequence ID" value="NZ_AP023082.1"/>
</dbReference>
<dbReference type="PANTHER" id="PTHR30511">
    <property type="entry name" value="ALANINE RACEMASE"/>
    <property type="match status" value="1"/>
</dbReference>
<gene>
    <name evidence="5" type="ORF">CDV26_11600</name>
</gene>
<organism evidence="5 6">
    <name type="scientific">Francisella halioticida</name>
    <dbReference type="NCBI Taxonomy" id="549298"/>
    <lineage>
        <taxon>Bacteria</taxon>
        <taxon>Pseudomonadati</taxon>
        <taxon>Pseudomonadota</taxon>
        <taxon>Gammaproteobacteria</taxon>
        <taxon>Thiotrichales</taxon>
        <taxon>Francisellaceae</taxon>
        <taxon>Francisella</taxon>
    </lineage>
</organism>
<dbReference type="EMBL" id="CP022132">
    <property type="protein sequence ID" value="ASG68936.1"/>
    <property type="molecule type" value="Genomic_DNA"/>
</dbReference>
<protein>
    <submittedName>
        <fullName evidence="5">Alanine racemase</fullName>
    </submittedName>
</protein>
<dbReference type="Pfam" id="PF01168">
    <property type="entry name" value="Ala_racemase_N"/>
    <property type="match status" value="1"/>
</dbReference>
<dbReference type="PANTHER" id="PTHR30511:SF3">
    <property type="entry name" value="LYSINE RACEMASE"/>
    <property type="match status" value="1"/>
</dbReference>
<comment type="cofactor">
    <cofactor evidence="1">
        <name>pyridoxal 5'-phosphate</name>
        <dbReference type="ChEBI" id="CHEBI:597326"/>
    </cofactor>
</comment>
<keyword evidence="2" id="KW-0663">Pyridoxal phosphate</keyword>
<evidence type="ECO:0000313" key="5">
    <source>
        <dbReference type="EMBL" id="ASG68936.1"/>
    </source>
</evidence>
<evidence type="ECO:0000313" key="6">
    <source>
        <dbReference type="Proteomes" id="UP000249910"/>
    </source>
</evidence>
<evidence type="ECO:0000256" key="2">
    <source>
        <dbReference type="ARBA" id="ARBA00022898"/>
    </source>
</evidence>
<dbReference type="Proteomes" id="UP000249910">
    <property type="component" value="Chromosome"/>
</dbReference>
<dbReference type="InterPro" id="IPR029066">
    <property type="entry name" value="PLP-binding_barrel"/>
</dbReference>
<dbReference type="InterPro" id="IPR001608">
    <property type="entry name" value="Ala_racemase_N"/>
</dbReference>
<dbReference type="SUPFAM" id="SSF51419">
    <property type="entry name" value="PLP-binding barrel"/>
    <property type="match status" value="1"/>
</dbReference>
<dbReference type="InterPro" id="IPR000821">
    <property type="entry name" value="Ala_racemase"/>
</dbReference>
<keyword evidence="6" id="KW-1185">Reference proteome</keyword>
<reference evidence="5 6" key="1">
    <citation type="submission" date="2017-06" db="EMBL/GenBank/DDBJ databases">
        <title>Complete genome of Francisella halioticida.</title>
        <authorList>
            <person name="Sjodin A."/>
        </authorList>
    </citation>
    <scope>NUCLEOTIDE SEQUENCE [LARGE SCALE GENOMIC DNA]</scope>
    <source>
        <strain evidence="5 6">DSM 23729</strain>
    </source>
</reference>
<keyword evidence="3" id="KW-0413">Isomerase</keyword>